<accession>A0AAV5M6G3</accession>
<evidence type="ECO:0000313" key="3">
    <source>
        <dbReference type="EMBL" id="GKV44471.1"/>
    </source>
</evidence>
<evidence type="ECO:0000256" key="1">
    <source>
        <dbReference type="ARBA" id="ARBA00022821"/>
    </source>
</evidence>
<sequence>MVKGVEEVVNTELIFPRLNSIELHYCDKLSSFYAGSSALKFQSAIKIKIHRCPNMITFASTFSTEQEKETAYRETEGHLGKKEPDIQSRTIFFDMVVVSNLEELNLSKIKINQLWITSSYTVTSQEILNFKKLKSLQISNCSSLEYLFTPSMVSGLGHLKDLYVSCCRDLKQVIMVKGVEEVVNTELIFPRLNSISLEYCNKLSSFYAGSYALKFQSAIKIRIQDCPKWITFASTFSTEQEKEIAYRGVEGHLGKKEADIHSRIIFFDMVDISHLDELYLSFICVQQIWHSQVTLMSSFVQNLRKLTVWFCNNLEYLFTSSMVESFEQLEVLKIERCKEMQVVILIEELVEKEKTSQTMFPKLDNLQLVDLPQLIRFCSNCNSFGEVYEAQGLSGSGSQVVAATESKLVETEVTRLVFPRVTYLELGRLPNFKGFFPKIHITKWPLLKRMIVEQCDKVKTFASEFPSIEITDGDNQLERQTQDPIFWIGKVRSPNGKKNCM</sequence>
<comment type="caution">
    <text evidence="3">The sequence shown here is derived from an EMBL/GenBank/DDBJ whole genome shotgun (WGS) entry which is preliminary data.</text>
</comment>
<dbReference type="InterPro" id="IPR032675">
    <property type="entry name" value="LRR_dom_sf"/>
</dbReference>
<feature type="domain" description="Disease resistance protein At4g27190-like leucine-rich repeats" evidence="2">
    <location>
        <begin position="276"/>
        <end position="375"/>
    </location>
</feature>
<evidence type="ECO:0000259" key="2">
    <source>
        <dbReference type="Pfam" id="PF23247"/>
    </source>
</evidence>
<keyword evidence="1" id="KW-0611">Plant defense</keyword>
<gene>
    <name evidence="3" type="ORF">SLEP1_g51656</name>
</gene>
<organism evidence="3 4">
    <name type="scientific">Rubroshorea leprosula</name>
    <dbReference type="NCBI Taxonomy" id="152421"/>
    <lineage>
        <taxon>Eukaryota</taxon>
        <taxon>Viridiplantae</taxon>
        <taxon>Streptophyta</taxon>
        <taxon>Embryophyta</taxon>
        <taxon>Tracheophyta</taxon>
        <taxon>Spermatophyta</taxon>
        <taxon>Magnoliopsida</taxon>
        <taxon>eudicotyledons</taxon>
        <taxon>Gunneridae</taxon>
        <taxon>Pentapetalae</taxon>
        <taxon>rosids</taxon>
        <taxon>malvids</taxon>
        <taxon>Malvales</taxon>
        <taxon>Dipterocarpaceae</taxon>
        <taxon>Rubroshorea</taxon>
    </lineage>
</organism>
<reference evidence="3 4" key="1">
    <citation type="journal article" date="2021" name="Commun. Biol.">
        <title>The genome of Shorea leprosula (Dipterocarpaceae) highlights the ecological relevance of drought in aseasonal tropical rainforests.</title>
        <authorList>
            <person name="Ng K.K.S."/>
            <person name="Kobayashi M.J."/>
            <person name="Fawcett J.A."/>
            <person name="Hatakeyama M."/>
            <person name="Paape T."/>
            <person name="Ng C.H."/>
            <person name="Ang C.C."/>
            <person name="Tnah L.H."/>
            <person name="Lee C.T."/>
            <person name="Nishiyama T."/>
            <person name="Sese J."/>
            <person name="O'Brien M.J."/>
            <person name="Copetti D."/>
            <person name="Mohd Noor M.I."/>
            <person name="Ong R.C."/>
            <person name="Putra M."/>
            <person name="Sireger I.Z."/>
            <person name="Indrioko S."/>
            <person name="Kosugi Y."/>
            <person name="Izuno A."/>
            <person name="Isagi Y."/>
            <person name="Lee S.L."/>
            <person name="Shimizu K.K."/>
        </authorList>
    </citation>
    <scope>NUCLEOTIDE SEQUENCE [LARGE SCALE GENOMIC DNA]</scope>
    <source>
        <strain evidence="3">214</strain>
    </source>
</reference>
<dbReference type="InterPro" id="IPR050905">
    <property type="entry name" value="Plant_NBS-LRR"/>
</dbReference>
<dbReference type="Pfam" id="PF23247">
    <property type="entry name" value="LRR_RPS2"/>
    <property type="match status" value="2"/>
</dbReference>
<dbReference type="EMBL" id="BPVZ01000182">
    <property type="protein sequence ID" value="GKV44471.1"/>
    <property type="molecule type" value="Genomic_DNA"/>
</dbReference>
<proteinExistence type="predicted"/>
<keyword evidence="4" id="KW-1185">Reference proteome</keyword>
<dbReference type="PANTHER" id="PTHR33463">
    <property type="entry name" value="NB-ARC DOMAIN-CONTAINING PROTEIN-RELATED"/>
    <property type="match status" value="1"/>
</dbReference>
<dbReference type="SUPFAM" id="SSF52047">
    <property type="entry name" value="RNI-like"/>
    <property type="match status" value="1"/>
</dbReference>
<dbReference type="PANTHER" id="PTHR33463:SF198">
    <property type="entry name" value="RPP4C3"/>
    <property type="match status" value="1"/>
</dbReference>
<name>A0AAV5M6G3_9ROSI</name>
<dbReference type="InterPro" id="IPR057135">
    <property type="entry name" value="At4g27190-like_LRR"/>
</dbReference>
<protein>
    <recommendedName>
        <fullName evidence="2">Disease resistance protein At4g27190-like leucine-rich repeats domain-containing protein</fullName>
    </recommendedName>
</protein>
<dbReference type="Proteomes" id="UP001054252">
    <property type="component" value="Unassembled WGS sequence"/>
</dbReference>
<feature type="domain" description="Disease resistance protein At4g27190-like leucine-rich repeats" evidence="2">
    <location>
        <begin position="96"/>
        <end position="167"/>
    </location>
</feature>
<dbReference type="AlphaFoldDB" id="A0AAV5M6G3"/>
<dbReference type="Gene3D" id="3.80.10.10">
    <property type="entry name" value="Ribonuclease Inhibitor"/>
    <property type="match status" value="2"/>
</dbReference>
<evidence type="ECO:0000313" key="4">
    <source>
        <dbReference type="Proteomes" id="UP001054252"/>
    </source>
</evidence>